<name>R7TFC1_CAPTE</name>
<evidence type="ECO:0000256" key="1">
    <source>
        <dbReference type="ARBA" id="ARBA00022441"/>
    </source>
</evidence>
<gene>
    <name evidence="4" type="ORF">CAPTEDRAFT_192804</name>
</gene>
<dbReference type="InterPro" id="IPR011705">
    <property type="entry name" value="BACK"/>
</dbReference>
<keyword evidence="2" id="KW-0677">Repeat</keyword>
<keyword evidence="6" id="KW-1185">Reference proteome</keyword>
<dbReference type="PANTHER" id="PTHR24412">
    <property type="entry name" value="KELCH PROTEIN"/>
    <property type="match status" value="1"/>
</dbReference>
<dbReference type="SUPFAM" id="SSF54695">
    <property type="entry name" value="POZ domain"/>
    <property type="match status" value="1"/>
</dbReference>
<dbReference type="EMBL" id="AMQN01013439">
    <property type="status" value="NOT_ANNOTATED_CDS"/>
    <property type="molecule type" value="Genomic_DNA"/>
</dbReference>
<dbReference type="Gene3D" id="3.30.710.10">
    <property type="entry name" value="Potassium Channel Kv1.1, Chain A"/>
    <property type="match status" value="1"/>
</dbReference>
<dbReference type="SMART" id="SM00875">
    <property type="entry name" value="BACK"/>
    <property type="match status" value="1"/>
</dbReference>
<accession>R7TFC1</accession>
<dbReference type="PROSITE" id="PS50097">
    <property type="entry name" value="BTB"/>
    <property type="match status" value="1"/>
</dbReference>
<evidence type="ECO:0000313" key="6">
    <source>
        <dbReference type="Proteomes" id="UP000014760"/>
    </source>
</evidence>
<dbReference type="InterPro" id="IPR000210">
    <property type="entry name" value="BTB/POZ_dom"/>
</dbReference>
<dbReference type="PANTHER" id="PTHR24412:SF441">
    <property type="entry name" value="KELCH-LIKE PROTEIN 28"/>
    <property type="match status" value="1"/>
</dbReference>
<dbReference type="STRING" id="283909.R7TFC1"/>
<protein>
    <recommendedName>
        <fullName evidence="3">BTB domain-containing protein</fullName>
    </recommendedName>
</protein>
<proteinExistence type="predicted"/>
<dbReference type="Proteomes" id="UP000014760">
    <property type="component" value="Unassembled WGS sequence"/>
</dbReference>
<reference evidence="4 6" key="2">
    <citation type="journal article" date="2013" name="Nature">
        <title>Insights into bilaterian evolution from three spiralian genomes.</title>
        <authorList>
            <person name="Simakov O."/>
            <person name="Marletaz F."/>
            <person name="Cho S.J."/>
            <person name="Edsinger-Gonzales E."/>
            <person name="Havlak P."/>
            <person name="Hellsten U."/>
            <person name="Kuo D.H."/>
            <person name="Larsson T."/>
            <person name="Lv J."/>
            <person name="Arendt D."/>
            <person name="Savage R."/>
            <person name="Osoegawa K."/>
            <person name="de Jong P."/>
            <person name="Grimwood J."/>
            <person name="Chapman J.A."/>
            <person name="Shapiro H."/>
            <person name="Aerts A."/>
            <person name="Otillar R.P."/>
            <person name="Terry A.Y."/>
            <person name="Boore J.L."/>
            <person name="Grigoriev I.V."/>
            <person name="Lindberg D.R."/>
            <person name="Seaver E.C."/>
            <person name="Weisblat D.A."/>
            <person name="Putnam N.H."/>
            <person name="Rokhsar D.S."/>
        </authorList>
    </citation>
    <scope>NUCLEOTIDE SEQUENCE</scope>
    <source>
        <strain evidence="4 6">I ESC-2004</strain>
    </source>
</reference>
<evidence type="ECO:0000256" key="2">
    <source>
        <dbReference type="ARBA" id="ARBA00022737"/>
    </source>
</evidence>
<dbReference type="HOGENOM" id="CLU_004253_14_0_1"/>
<evidence type="ECO:0000259" key="3">
    <source>
        <dbReference type="PROSITE" id="PS50097"/>
    </source>
</evidence>
<dbReference type="CDD" id="cd18186">
    <property type="entry name" value="BTB_POZ_ZBTB_KLHL-like"/>
    <property type="match status" value="1"/>
</dbReference>
<dbReference type="Gene3D" id="1.25.40.420">
    <property type="match status" value="1"/>
</dbReference>
<sequence>MTDVTLTLPDQSAIPCHKVVLMTASPFFETMFQSGLKEGAEQNIKLDFADSYTIRSGKVCDLKVLLKTAFNFILLKFREFREISYFDTLTEDELVEVVSCDRLNAENEDVVFEAVVHWVNADPDATEEIFPRIAPLIHFPFCSQKALTDKICRNPLMQKHALILPTKLSGRSFTSTASSNSQRQMHSSSRLSFAWIYAISLSIITESRMVLRLHSVTRSMWLGEKRKCATVMIPKTTNGKSSQNQRMHEYVTNEATVWKGKILLGNAKYVEEYDSVKDRRSNRYEMLPDGGIRSMTLQASHTLRESITAKLVSS</sequence>
<feature type="domain" description="BTB" evidence="3">
    <location>
        <begin position="2"/>
        <end position="71"/>
    </location>
</feature>
<dbReference type="Pfam" id="PF07707">
    <property type="entry name" value="BACK"/>
    <property type="match status" value="1"/>
</dbReference>
<dbReference type="EMBL" id="KB310228">
    <property type="protein sequence ID" value="ELT92197.1"/>
    <property type="molecule type" value="Genomic_DNA"/>
</dbReference>
<dbReference type="InterPro" id="IPR011333">
    <property type="entry name" value="SKP1/BTB/POZ_sf"/>
</dbReference>
<dbReference type="Pfam" id="PF00651">
    <property type="entry name" value="BTB"/>
    <property type="match status" value="1"/>
</dbReference>
<dbReference type="EnsemblMetazoa" id="CapteT192804">
    <property type="protein sequence ID" value="CapteP192804"/>
    <property type="gene ID" value="CapteG192804"/>
</dbReference>
<keyword evidence="1" id="KW-0880">Kelch repeat</keyword>
<reference evidence="6" key="1">
    <citation type="submission" date="2012-12" db="EMBL/GenBank/DDBJ databases">
        <authorList>
            <person name="Hellsten U."/>
            <person name="Grimwood J."/>
            <person name="Chapman J.A."/>
            <person name="Shapiro H."/>
            <person name="Aerts A."/>
            <person name="Otillar R.P."/>
            <person name="Terry A.Y."/>
            <person name="Boore J.L."/>
            <person name="Simakov O."/>
            <person name="Marletaz F."/>
            <person name="Cho S.-J."/>
            <person name="Edsinger-Gonzales E."/>
            <person name="Havlak P."/>
            <person name="Kuo D.-H."/>
            <person name="Larsson T."/>
            <person name="Lv J."/>
            <person name="Arendt D."/>
            <person name="Savage R."/>
            <person name="Osoegawa K."/>
            <person name="de Jong P."/>
            <person name="Lindberg D.R."/>
            <person name="Seaver E.C."/>
            <person name="Weisblat D.A."/>
            <person name="Putnam N.H."/>
            <person name="Grigoriev I.V."/>
            <person name="Rokhsar D.S."/>
        </authorList>
    </citation>
    <scope>NUCLEOTIDE SEQUENCE</scope>
    <source>
        <strain evidence="6">I ESC-2004</strain>
    </source>
</reference>
<evidence type="ECO:0000313" key="4">
    <source>
        <dbReference type="EMBL" id="ELT92197.1"/>
    </source>
</evidence>
<evidence type="ECO:0000313" key="5">
    <source>
        <dbReference type="EnsemblMetazoa" id="CapteP192804"/>
    </source>
</evidence>
<reference evidence="5" key="3">
    <citation type="submission" date="2015-06" db="UniProtKB">
        <authorList>
            <consortium name="EnsemblMetazoa"/>
        </authorList>
    </citation>
    <scope>IDENTIFICATION</scope>
</reference>
<dbReference type="AlphaFoldDB" id="R7TFC1"/>
<organism evidence="4">
    <name type="scientific">Capitella teleta</name>
    <name type="common">Polychaete worm</name>
    <dbReference type="NCBI Taxonomy" id="283909"/>
    <lineage>
        <taxon>Eukaryota</taxon>
        <taxon>Metazoa</taxon>
        <taxon>Spiralia</taxon>
        <taxon>Lophotrochozoa</taxon>
        <taxon>Annelida</taxon>
        <taxon>Polychaeta</taxon>
        <taxon>Sedentaria</taxon>
        <taxon>Scolecida</taxon>
        <taxon>Capitellidae</taxon>
        <taxon>Capitella</taxon>
    </lineage>
</organism>